<sequence>MALTITEDTYPELYLSPREIAQFNASDPDIQQRYLMQWREYKPFLSHFPTETLPKHLLYTRRPRNPNKKGFLIHFGWATTWEQVYNCATKHFPSAVRYIVPVFPGAHTEPEPDPVRTCVRIVPFLREACGLPSLSIPLAWTGPRQKDLRPVIAVSTNYDKAGHRNSLLAQEGTAKLKELVGLEGPPKWAVDMQVEYFPSFD</sequence>
<evidence type="ECO:0000313" key="2">
    <source>
        <dbReference type="Proteomes" id="UP000799118"/>
    </source>
</evidence>
<dbReference type="Proteomes" id="UP000799118">
    <property type="component" value="Unassembled WGS sequence"/>
</dbReference>
<proteinExistence type="predicted"/>
<protein>
    <submittedName>
        <fullName evidence="1">Uncharacterized protein</fullName>
    </submittedName>
</protein>
<accession>A0A6A4H8P4</accession>
<organism evidence="1 2">
    <name type="scientific">Gymnopus androsaceus JB14</name>
    <dbReference type="NCBI Taxonomy" id="1447944"/>
    <lineage>
        <taxon>Eukaryota</taxon>
        <taxon>Fungi</taxon>
        <taxon>Dikarya</taxon>
        <taxon>Basidiomycota</taxon>
        <taxon>Agaricomycotina</taxon>
        <taxon>Agaricomycetes</taxon>
        <taxon>Agaricomycetidae</taxon>
        <taxon>Agaricales</taxon>
        <taxon>Marasmiineae</taxon>
        <taxon>Omphalotaceae</taxon>
        <taxon>Gymnopus</taxon>
    </lineage>
</organism>
<dbReference type="EMBL" id="ML769549">
    <property type="protein sequence ID" value="KAE9394451.1"/>
    <property type="molecule type" value="Genomic_DNA"/>
</dbReference>
<keyword evidence="2" id="KW-1185">Reference proteome</keyword>
<gene>
    <name evidence="1" type="ORF">BT96DRAFT_1022512</name>
</gene>
<dbReference type="AlphaFoldDB" id="A0A6A4H8P4"/>
<name>A0A6A4H8P4_9AGAR</name>
<evidence type="ECO:0000313" key="1">
    <source>
        <dbReference type="EMBL" id="KAE9394451.1"/>
    </source>
</evidence>
<reference evidence="1" key="1">
    <citation type="journal article" date="2019" name="Environ. Microbiol.">
        <title>Fungal ecological strategies reflected in gene transcription - a case study of two litter decomposers.</title>
        <authorList>
            <person name="Barbi F."/>
            <person name="Kohler A."/>
            <person name="Barry K."/>
            <person name="Baskaran P."/>
            <person name="Daum C."/>
            <person name="Fauchery L."/>
            <person name="Ihrmark K."/>
            <person name="Kuo A."/>
            <person name="LaButti K."/>
            <person name="Lipzen A."/>
            <person name="Morin E."/>
            <person name="Grigoriev I.V."/>
            <person name="Henrissat B."/>
            <person name="Lindahl B."/>
            <person name="Martin F."/>
        </authorList>
    </citation>
    <scope>NUCLEOTIDE SEQUENCE</scope>
    <source>
        <strain evidence="1">JB14</strain>
    </source>
</reference>
<dbReference type="OrthoDB" id="2857216at2759"/>